<evidence type="ECO:0000256" key="9">
    <source>
        <dbReference type="RuleBase" id="RU000688"/>
    </source>
</evidence>
<evidence type="ECO:0000256" key="3">
    <source>
        <dbReference type="ARBA" id="ARBA00022692"/>
    </source>
</evidence>
<evidence type="ECO:0000256" key="1">
    <source>
        <dbReference type="ARBA" id="ARBA00004651"/>
    </source>
</evidence>
<dbReference type="InterPro" id="IPR017452">
    <property type="entry name" value="GPCR_Rhodpsn_7TM"/>
</dbReference>
<evidence type="ECO:0000256" key="2">
    <source>
        <dbReference type="ARBA" id="ARBA00022475"/>
    </source>
</evidence>
<dbReference type="PROSITE" id="PS00237">
    <property type="entry name" value="G_PROTEIN_RECEP_F1_1"/>
    <property type="match status" value="1"/>
</dbReference>
<comment type="caution">
    <text evidence="13">The sequence shown here is derived from an EMBL/GenBank/DDBJ whole genome shotgun (WGS) entry which is preliminary data.</text>
</comment>
<feature type="region of interest" description="Disordered" evidence="10">
    <location>
        <begin position="498"/>
        <end position="590"/>
    </location>
</feature>
<sequence>MSITSSTLDAVNTTSFPPTKSTDPWSDNNEARRVIELIFLAILTIVGTIGNLTVIFSIVLAKRVHSHGNVFVINLAVADLLVTGFVVPTVIANVAEGGNSLPCALCTAVGYTVTVTCTCSLCNLILIAVNRYWAVVRSQTYTSAFSKKRVYLMVVASWIWSNLLSLPTLVGWSRIAYDVKIMLCSWDDGFRYSFTIFITVLAIFIPLCIIFYCYWKLFMTVRTSGRWVRSLSSSSGMQQNSEQHRRSMRKERSLLKTLATTVAFFCICWLPYGFTIIIDVGGSIHPMPKKIFGWLGLSNSAVNFVIYGTMNRVFRRGYRNLFYLLFRCKTPSQMSSTAIHGSHSDSFYRSNRRKSNPNTGTPLSRNSTKTNPHVIHRGSNVNIQQIIFYRNQKIKVWTTSVQPWLYPGKSFTDSIFEAQKLPEKKTQTEIAEVAVKTSPPFTDKDQPKLAVANGLSVFKRPTSLLKKDRPCSAKKKLEEREARWKRNSRMLLQIEMGDDDVDDDMNSFDHRRTRSEIPNGVKKPGKKYSAPHIDTLSRSMTDRIDCRKTDKANDDQQKQDSNPSTPDHAGLHPDCSGSDDGQLAPNEPSDALERSAKLRNSMRQKEIIEGFVSHGAGSLRTVSPRNV</sequence>
<keyword evidence="14" id="KW-1185">Reference proteome</keyword>
<feature type="region of interest" description="Disordered" evidence="10">
    <location>
        <begin position="1"/>
        <end position="27"/>
    </location>
</feature>
<keyword evidence="8 9" id="KW-0807">Transducer</keyword>
<comment type="similarity">
    <text evidence="9">Belongs to the G-protein coupled receptor 1 family.</text>
</comment>
<feature type="transmembrane region" description="Helical" evidence="11">
    <location>
        <begin position="71"/>
        <end position="91"/>
    </location>
</feature>
<evidence type="ECO:0000256" key="5">
    <source>
        <dbReference type="ARBA" id="ARBA00023040"/>
    </source>
</evidence>
<feature type="transmembrane region" description="Helical" evidence="11">
    <location>
        <begin position="192"/>
        <end position="215"/>
    </location>
</feature>
<dbReference type="SUPFAM" id="SSF81321">
    <property type="entry name" value="Family A G protein-coupled receptor-like"/>
    <property type="match status" value="1"/>
</dbReference>
<feature type="compositionally biased region" description="Polar residues" evidence="10">
    <location>
        <begin position="356"/>
        <end position="371"/>
    </location>
</feature>
<feature type="transmembrane region" description="Helical" evidence="11">
    <location>
        <begin position="37"/>
        <end position="59"/>
    </location>
</feature>
<name>A0ABP0GSQ6_CLALP</name>
<evidence type="ECO:0000256" key="4">
    <source>
        <dbReference type="ARBA" id="ARBA00022989"/>
    </source>
</evidence>
<feature type="domain" description="G-protein coupled receptors family 1 profile" evidence="12">
    <location>
        <begin position="50"/>
        <end position="307"/>
    </location>
</feature>
<keyword evidence="5 9" id="KW-0297">G-protein coupled receptor</keyword>
<gene>
    <name evidence="13" type="ORF">CVLEPA_LOCUS27268</name>
</gene>
<proteinExistence type="inferred from homology"/>
<dbReference type="PRINTS" id="PR00237">
    <property type="entry name" value="GPCRRHODOPSN"/>
</dbReference>
<keyword evidence="6 11" id="KW-0472">Membrane</keyword>
<organism evidence="13 14">
    <name type="scientific">Clavelina lepadiformis</name>
    <name type="common">Light-bulb sea squirt</name>
    <name type="synonym">Ascidia lepadiformis</name>
    <dbReference type="NCBI Taxonomy" id="159417"/>
    <lineage>
        <taxon>Eukaryota</taxon>
        <taxon>Metazoa</taxon>
        <taxon>Chordata</taxon>
        <taxon>Tunicata</taxon>
        <taxon>Ascidiacea</taxon>
        <taxon>Aplousobranchia</taxon>
        <taxon>Clavelinidae</taxon>
        <taxon>Clavelina</taxon>
    </lineage>
</organism>
<dbReference type="PANTHER" id="PTHR24228:SF75">
    <property type="entry name" value="G-PROTEIN COUPLED RECEPTORS FAMILY 1 PROFILE DOMAIN-CONTAINING PROTEIN"/>
    <property type="match status" value="1"/>
</dbReference>
<feature type="transmembrane region" description="Helical" evidence="11">
    <location>
        <begin position="254"/>
        <end position="272"/>
    </location>
</feature>
<dbReference type="SMART" id="SM01381">
    <property type="entry name" value="7TM_GPCR_Srsx"/>
    <property type="match status" value="1"/>
</dbReference>
<evidence type="ECO:0000256" key="8">
    <source>
        <dbReference type="ARBA" id="ARBA00023224"/>
    </source>
</evidence>
<feature type="transmembrane region" description="Helical" evidence="11">
    <location>
        <begin position="111"/>
        <end position="129"/>
    </location>
</feature>
<comment type="subcellular location">
    <subcellularLocation>
        <location evidence="1">Cell membrane</location>
        <topology evidence="1">Multi-pass membrane protein</topology>
    </subcellularLocation>
</comment>
<keyword evidence="2" id="KW-1003">Cell membrane</keyword>
<feature type="compositionally biased region" description="Basic and acidic residues" evidence="10">
    <location>
        <begin position="540"/>
        <end position="558"/>
    </location>
</feature>
<reference evidence="13 14" key="1">
    <citation type="submission" date="2024-02" db="EMBL/GenBank/DDBJ databases">
        <authorList>
            <person name="Daric V."/>
            <person name="Darras S."/>
        </authorList>
    </citation>
    <scope>NUCLEOTIDE SEQUENCE [LARGE SCALE GENOMIC DNA]</scope>
</reference>
<accession>A0ABP0GSQ6</accession>
<evidence type="ECO:0000256" key="10">
    <source>
        <dbReference type="SAM" id="MobiDB-lite"/>
    </source>
</evidence>
<dbReference type="CDD" id="cd00637">
    <property type="entry name" value="7tm_classA_rhodopsin-like"/>
    <property type="match status" value="1"/>
</dbReference>
<feature type="region of interest" description="Disordered" evidence="10">
    <location>
        <begin position="340"/>
        <end position="375"/>
    </location>
</feature>
<feature type="compositionally biased region" description="Polar residues" evidence="10">
    <location>
        <begin position="340"/>
        <end position="349"/>
    </location>
</feature>
<dbReference type="InterPro" id="IPR000276">
    <property type="entry name" value="GPCR_Rhodpsn"/>
</dbReference>
<evidence type="ECO:0000256" key="11">
    <source>
        <dbReference type="SAM" id="Phobius"/>
    </source>
</evidence>
<evidence type="ECO:0000256" key="6">
    <source>
        <dbReference type="ARBA" id="ARBA00023136"/>
    </source>
</evidence>
<evidence type="ECO:0000256" key="7">
    <source>
        <dbReference type="ARBA" id="ARBA00023170"/>
    </source>
</evidence>
<evidence type="ECO:0000259" key="12">
    <source>
        <dbReference type="PROSITE" id="PS50262"/>
    </source>
</evidence>
<dbReference type="PROSITE" id="PS50262">
    <property type="entry name" value="G_PROTEIN_RECEP_F1_2"/>
    <property type="match status" value="1"/>
</dbReference>
<feature type="transmembrane region" description="Helical" evidence="11">
    <location>
        <begin position="150"/>
        <end position="172"/>
    </location>
</feature>
<dbReference type="Pfam" id="PF00001">
    <property type="entry name" value="7tm_1"/>
    <property type="match status" value="1"/>
</dbReference>
<dbReference type="PANTHER" id="PTHR24228">
    <property type="entry name" value="B2 BRADYKININ RECEPTOR/ANGIOTENSIN II RECEPTOR"/>
    <property type="match status" value="1"/>
</dbReference>
<keyword evidence="7 9" id="KW-0675">Receptor</keyword>
<dbReference type="Proteomes" id="UP001642483">
    <property type="component" value="Unassembled WGS sequence"/>
</dbReference>
<keyword evidence="3 9" id="KW-0812">Transmembrane</keyword>
<evidence type="ECO:0000313" key="13">
    <source>
        <dbReference type="EMBL" id="CAK8693991.1"/>
    </source>
</evidence>
<keyword evidence="4 11" id="KW-1133">Transmembrane helix</keyword>
<protein>
    <recommendedName>
        <fullName evidence="12">G-protein coupled receptors family 1 profile domain-containing protein</fullName>
    </recommendedName>
</protein>
<dbReference type="Gene3D" id="1.20.1070.10">
    <property type="entry name" value="Rhodopsin 7-helix transmembrane proteins"/>
    <property type="match status" value="1"/>
</dbReference>
<feature type="transmembrane region" description="Helical" evidence="11">
    <location>
        <begin position="292"/>
        <end position="310"/>
    </location>
</feature>
<evidence type="ECO:0000313" key="14">
    <source>
        <dbReference type="Proteomes" id="UP001642483"/>
    </source>
</evidence>
<dbReference type="EMBL" id="CAWYQH010000141">
    <property type="protein sequence ID" value="CAK8693991.1"/>
    <property type="molecule type" value="Genomic_DNA"/>
</dbReference>